<organism evidence="2 3">
    <name type="scientific">Mariprofundus erugo</name>
    <dbReference type="NCBI Taxonomy" id="2528639"/>
    <lineage>
        <taxon>Bacteria</taxon>
        <taxon>Pseudomonadati</taxon>
        <taxon>Pseudomonadota</taxon>
        <taxon>Candidatius Mariprofundia</taxon>
        <taxon>Mariprofundales</taxon>
        <taxon>Mariprofundaceae</taxon>
        <taxon>Mariprofundus</taxon>
    </lineage>
</organism>
<comment type="caution">
    <text evidence="2">The sequence shown here is derived from an EMBL/GenBank/DDBJ whole genome shotgun (WGS) entry which is preliminary data.</text>
</comment>
<dbReference type="Proteomes" id="UP000306585">
    <property type="component" value="Unassembled WGS sequence"/>
</dbReference>
<evidence type="ECO:0000259" key="1">
    <source>
        <dbReference type="SMART" id="SM00587"/>
    </source>
</evidence>
<dbReference type="RefSeq" id="WP_138239237.1">
    <property type="nucleotide sequence ID" value="NZ_VBRY01000006.1"/>
</dbReference>
<dbReference type="SMART" id="SM00587">
    <property type="entry name" value="CHK"/>
    <property type="match status" value="1"/>
</dbReference>
<protein>
    <submittedName>
        <fullName evidence="2">DUF1679 domain-containing protein</fullName>
    </submittedName>
</protein>
<proteinExistence type="predicted"/>
<gene>
    <name evidence="2" type="ORF">FEF65_07795</name>
</gene>
<reference evidence="2 3" key="1">
    <citation type="journal article" date="2019" name="Appl. Environ. Microbiol.">
        <title>Environmental Evidence and Genomic Insight of Iron-oxidizing Bacteria Preference Towards More Corrosion Resistant Stainless Steel at Higher Salinities.</title>
        <authorList>
            <person name="Garrison C.E."/>
            <person name="Price K.A."/>
            <person name="Field E.K."/>
        </authorList>
    </citation>
    <scope>NUCLEOTIDE SEQUENCE [LARGE SCALE GENOMIC DNA]</scope>
    <source>
        <strain evidence="2 3">P3</strain>
    </source>
</reference>
<accession>A0A5R9GLK5</accession>
<dbReference type="PANTHER" id="PTHR11012">
    <property type="entry name" value="PROTEIN KINASE-LIKE DOMAIN-CONTAINING"/>
    <property type="match status" value="1"/>
</dbReference>
<dbReference type="AlphaFoldDB" id="A0A5R9GLK5"/>
<dbReference type="InterPro" id="IPR015897">
    <property type="entry name" value="CHK_kinase-like"/>
</dbReference>
<dbReference type="SUPFAM" id="SSF56112">
    <property type="entry name" value="Protein kinase-like (PK-like)"/>
    <property type="match status" value="1"/>
</dbReference>
<dbReference type="Pfam" id="PF02958">
    <property type="entry name" value="EcKL"/>
    <property type="match status" value="2"/>
</dbReference>
<feature type="domain" description="CHK kinase-like" evidence="1">
    <location>
        <begin position="112"/>
        <end position="269"/>
    </location>
</feature>
<dbReference type="InterPro" id="IPR004119">
    <property type="entry name" value="EcKL"/>
</dbReference>
<keyword evidence="3" id="KW-1185">Reference proteome</keyword>
<name>A0A5R9GLK5_9PROT</name>
<sequence>MSSSLNDIVREVTGACSVIRGEVIQSLWSGYGEIVRYRLSGAAADSAVLKHVIFPSQVNHPHGWHNDLSHQRKVRSYEVEMAWYRDWAGRCDAYCRVPHCYASVTQGEEHLIVLEDLDAAGFPLRKSRLDLQGVQACLVWLANFHATFMEEKPAGLWPVGTYWHLATRPDELAVMADDSLRRAAPRMDAMLANARYQTLVHGDAKLANFCFSTDGKKVAAVDFQYVGGGCGMKDVAYFLGSCLNDQGHERYQASLLDYYFAALAQAVDRHGKQLDMALLEQEWRSLLPLAQADFYRFLVGWMPTHWKINDYSKRVATKVAMQLNREAYDVL</sequence>
<evidence type="ECO:0000313" key="3">
    <source>
        <dbReference type="Proteomes" id="UP000306585"/>
    </source>
</evidence>
<dbReference type="InterPro" id="IPR011009">
    <property type="entry name" value="Kinase-like_dom_sf"/>
</dbReference>
<dbReference type="PANTHER" id="PTHR11012:SF30">
    <property type="entry name" value="PROTEIN KINASE-LIKE DOMAIN-CONTAINING"/>
    <property type="match status" value="1"/>
</dbReference>
<dbReference type="EMBL" id="VBRY01000006">
    <property type="protein sequence ID" value="TLS67321.1"/>
    <property type="molecule type" value="Genomic_DNA"/>
</dbReference>
<evidence type="ECO:0000313" key="2">
    <source>
        <dbReference type="EMBL" id="TLS67321.1"/>
    </source>
</evidence>
<dbReference type="Gene3D" id="3.90.1200.10">
    <property type="match status" value="1"/>
</dbReference>